<dbReference type="AlphaFoldDB" id="A0A0F9SN94"/>
<dbReference type="EMBL" id="LAZR01001836">
    <property type="protein sequence ID" value="KKN38361.1"/>
    <property type="molecule type" value="Genomic_DNA"/>
</dbReference>
<feature type="compositionally biased region" description="Acidic residues" evidence="1">
    <location>
        <begin position="124"/>
        <end position="135"/>
    </location>
</feature>
<comment type="caution">
    <text evidence="2">The sequence shown here is derived from an EMBL/GenBank/DDBJ whole genome shotgun (WGS) entry which is preliminary data.</text>
</comment>
<name>A0A0F9SN94_9ZZZZ</name>
<evidence type="ECO:0000313" key="2">
    <source>
        <dbReference type="EMBL" id="KKN38361.1"/>
    </source>
</evidence>
<protein>
    <submittedName>
        <fullName evidence="2">Uncharacterized protein</fullName>
    </submittedName>
</protein>
<accession>A0A0F9SN94</accession>
<proteinExistence type="predicted"/>
<gene>
    <name evidence="2" type="ORF">LCGC14_0754360</name>
</gene>
<evidence type="ECO:0000256" key="1">
    <source>
        <dbReference type="SAM" id="MobiDB-lite"/>
    </source>
</evidence>
<sequence>MTDSIHTPGPWEKVLVDGPTSEPAGLVVRTVHGKGIVWWDTPCLDPVDYANAQLIAAAPDLLKACQHATSLYDHLALGTLEAAVKYGPDYEPPTDEDCLRTRGLLGDAIAKATDDAPAHAPDVATEDSPSDGSQE</sequence>
<organism evidence="2">
    <name type="scientific">marine sediment metagenome</name>
    <dbReference type="NCBI Taxonomy" id="412755"/>
    <lineage>
        <taxon>unclassified sequences</taxon>
        <taxon>metagenomes</taxon>
        <taxon>ecological metagenomes</taxon>
    </lineage>
</organism>
<feature type="region of interest" description="Disordered" evidence="1">
    <location>
        <begin position="110"/>
        <end position="135"/>
    </location>
</feature>
<reference evidence="2" key="1">
    <citation type="journal article" date="2015" name="Nature">
        <title>Complex archaea that bridge the gap between prokaryotes and eukaryotes.</title>
        <authorList>
            <person name="Spang A."/>
            <person name="Saw J.H."/>
            <person name="Jorgensen S.L."/>
            <person name="Zaremba-Niedzwiedzka K."/>
            <person name="Martijn J."/>
            <person name="Lind A.E."/>
            <person name="van Eijk R."/>
            <person name="Schleper C."/>
            <person name="Guy L."/>
            <person name="Ettema T.J."/>
        </authorList>
    </citation>
    <scope>NUCLEOTIDE SEQUENCE</scope>
</reference>